<feature type="compositionally biased region" description="Basic and acidic residues" evidence="2">
    <location>
        <begin position="95"/>
        <end position="112"/>
    </location>
</feature>
<gene>
    <name evidence="4" type="ORF">NA56DRAFT_656351</name>
</gene>
<dbReference type="STRING" id="1745343.A0A2J6QEH5"/>
<dbReference type="GO" id="GO:0005737">
    <property type="term" value="C:cytoplasm"/>
    <property type="evidence" value="ECO:0007669"/>
    <property type="project" value="TreeGrafter"/>
</dbReference>
<dbReference type="InterPro" id="IPR036869">
    <property type="entry name" value="J_dom_sf"/>
</dbReference>
<sequence>MARAVVTEDYYSILGVSQSATLSVIREAYKKCALKYHPDKNLDNREETTAAFQQLVIAWETLKDATKRAQYDREVYVRLPPPKRKREKDAEAEEEVARARRRREEVDRDTRARWSAGNSQSPGGGQGSFQEQAARIERARHWKATTRDDYLGRLQQWIDFRKGRLRDVVEFHRLIHKHQSELDTMNKEDEVEVAQKFQDAIEISKSSGLKIENHAAILSKLLEARRVYTARLVDSIAESRKGLSELLLALENDRQRYESEENQIRQQRILEALDILGPRDLNPPLFSIIDRRGQAINYWKALSRVKCATKFTTSFEPSEGPWHKRGESWERVMGEHVCGRCDQRAFHIIPECGPVKCPCGMIACASCFRDLQLLREYGEWITSPDSERKDSIFSLDFDANEGPEGFWEGKFDYFGFGCAYD</sequence>
<feature type="domain" description="J" evidence="3">
    <location>
        <begin position="9"/>
        <end position="75"/>
    </location>
</feature>
<evidence type="ECO:0000259" key="3">
    <source>
        <dbReference type="PROSITE" id="PS50076"/>
    </source>
</evidence>
<evidence type="ECO:0000256" key="1">
    <source>
        <dbReference type="SAM" id="Coils"/>
    </source>
</evidence>
<dbReference type="Pfam" id="PF00226">
    <property type="entry name" value="DnaJ"/>
    <property type="match status" value="1"/>
</dbReference>
<accession>A0A2J6QEH5</accession>
<evidence type="ECO:0000256" key="2">
    <source>
        <dbReference type="SAM" id="MobiDB-lite"/>
    </source>
</evidence>
<proteinExistence type="predicted"/>
<dbReference type="GO" id="GO:0005634">
    <property type="term" value="C:nucleus"/>
    <property type="evidence" value="ECO:0007669"/>
    <property type="project" value="TreeGrafter"/>
</dbReference>
<reference evidence="4 5" key="1">
    <citation type="submission" date="2016-05" db="EMBL/GenBank/DDBJ databases">
        <title>A degradative enzymes factory behind the ericoid mycorrhizal symbiosis.</title>
        <authorList>
            <consortium name="DOE Joint Genome Institute"/>
            <person name="Martino E."/>
            <person name="Morin E."/>
            <person name="Grelet G."/>
            <person name="Kuo A."/>
            <person name="Kohler A."/>
            <person name="Daghino S."/>
            <person name="Barry K."/>
            <person name="Choi C."/>
            <person name="Cichocki N."/>
            <person name="Clum A."/>
            <person name="Copeland A."/>
            <person name="Hainaut M."/>
            <person name="Haridas S."/>
            <person name="Labutti K."/>
            <person name="Lindquist E."/>
            <person name="Lipzen A."/>
            <person name="Khouja H.-R."/>
            <person name="Murat C."/>
            <person name="Ohm R."/>
            <person name="Olson A."/>
            <person name="Spatafora J."/>
            <person name="Veneault-Fourrey C."/>
            <person name="Henrissat B."/>
            <person name="Grigoriev I."/>
            <person name="Martin F."/>
            <person name="Perotto S."/>
        </authorList>
    </citation>
    <scope>NUCLEOTIDE SEQUENCE [LARGE SCALE GENOMIC DNA]</scope>
    <source>
        <strain evidence="4 5">UAMH 7357</strain>
    </source>
</reference>
<dbReference type="SUPFAM" id="SSF46565">
    <property type="entry name" value="Chaperone J-domain"/>
    <property type="match status" value="1"/>
</dbReference>
<feature type="region of interest" description="Disordered" evidence="2">
    <location>
        <begin position="83"/>
        <end position="132"/>
    </location>
</feature>
<dbReference type="AlphaFoldDB" id="A0A2J6QEH5"/>
<dbReference type="GO" id="GO:0051082">
    <property type="term" value="F:unfolded protein binding"/>
    <property type="evidence" value="ECO:0007669"/>
    <property type="project" value="TreeGrafter"/>
</dbReference>
<dbReference type="EMBL" id="KZ613472">
    <property type="protein sequence ID" value="PMD24657.1"/>
    <property type="molecule type" value="Genomic_DNA"/>
</dbReference>
<dbReference type="InterPro" id="IPR018253">
    <property type="entry name" value="DnaJ_domain_CS"/>
</dbReference>
<dbReference type="PROSITE" id="PS50076">
    <property type="entry name" value="DNAJ_2"/>
    <property type="match status" value="1"/>
</dbReference>
<dbReference type="PANTHER" id="PTHR43948">
    <property type="entry name" value="DNAJ HOMOLOG SUBFAMILY B"/>
    <property type="match status" value="1"/>
</dbReference>
<dbReference type="Proteomes" id="UP000235672">
    <property type="component" value="Unassembled WGS sequence"/>
</dbReference>
<dbReference type="SMART" id="SM00271">
    <property type="entry name" value="DnaJ"/>
    <property type="match status" value="1"/>
</dbReference>
<keyword evidence="5" id="KW-1185">Reference proteome</keyword>
<keyword evidence="1" id="KW-0175">Coiled coil</keyword>
<dbReference type="Gene3D" id="1.10.287.110">
    <property type="entry name" value="DnaJ domain"/>
    <property type="match status" value="1"/>
</dbReference>
<dbReference type="OrthoDB" id="442087at2759"/>
<dbReference type="PANTHER" id="PTHR43948:SF23">
    <property type="entry name" value="DNAJ DOMAIN PROTEIN (AFU_ORTHOLOGUE AFUA_1G15460)"/>
    <property type="match status" value="1"/>
</dbReference>
<organism evidence="4 5">
    <name type="scientific">Hyaloscypha hepaticicola</name>
    <dbReference type="NCBI Taxonomy" id="2082293"/>
    <lineage>
        <taxon>Eukaryota</taxon>
        <taxon>Fungi</taxon>
        <taxon>Dikarya</taxon>
        <taxon>Ascomycota</taxon>
        <taxon>Pezizomycotina</taxon>
        <taxon>Leotiomycetes</taxon>
        <taxon>Helotiales</taxon>
        <taxon>Hyaloscyphaceae</taxon>
        <taxon>Hyaloscypha</taxon>
    </lineage>
</organism>
<dbReference type="InterPro" id="IPR001623">
    <property type="entry name" value="DnaJ_domain"/>
</dbReference>
<feature type="coiled-coil region" evidence="1">
    <location>
        <begin position="240"/>
        <end position="270"/>
    </location>
</feature>
<dbReference type="GO" id="GO:0051087">
    <property type="term" value="F:protein-folding chaperone binding"/>
    <property type="evidence" value="ECO:0007669"/>
    <property type="project" value="TreeGrafter"/>
</dbReference>
<dbReference type="CDD" id="cd06257">
    <property type="entry name" value="DnaJ"/>
    <property type="match status" value="1"/>
</dbReference>
<dbReference type="GO" id="GO:0044183">
    <property type="term" value="F:protein folding chaperone"/>
    <property type="evidence" value="ECO:0007669"/>
    <property type="project" value="TreeGrafter"/>
</dbReference>
<dbReference type="PROSITE" id="PS00636">
    <property type="entry name" value="DNAJ_1"/>
    <property type="match status" value="1"/>
</dbReference>
<name>A0A2J6QEH5_9HELO</name>
<evidence type="ECO:0000313" key="5">
    <source>
        <dbReference type="Proteomes" id="UP000235672"/>
    </source>
</evidence>
<dbReference type="PRINTS" id="PR00625">
    <property type="entry name" value="JDOMAIN"/>
</dbReference>
<protein>
    <submittedName>
        <fullName evidence="4">DnaJ-domain-containing protein</fullName>
    </submittedName>
</protein>
<evidence type="ECO:0000313" key="4">
    <source>
        <dbReference type="EMBL" id="PMD24657.1"/>
    </source>
</evidence>